<dbReference type="InterPro" id="IPR000060">
    <property type="entry name" value="BCCT_transptr"/>
</dbReference>
<dbReference type="HOGENOM" id="CLU_010118_6_0_9"/>
<dbReference type="Proteomes" id="UP000004121">
    <property type="component" value="Unassembled WGS sequence"/>
</dbReference>
<feature type="transmembrane region" description="Helical" evidence="9">
    <location>
        <begin position="390"/>
        <end position="411"/>
    </location>
</feature>
<sequence length="565" mass="63202">MEEALMEEIEKGTKEEFIEEADKETGEESKNKISKEASGEQPGKENAKNALDYGISGIPLCILLLLCFAFFLFPEHSNQILSSIRGFLGREFSVYYLGIGLFIFLLSFYIAFSPLGNIVLGEPDEKPKYSFFTWGSMMFTAGLAADILFYSFGEWILYANDPYVQSLGKLSDWSSIYTLFHWGPIPWGFYLVLAAAFGFMLHVRKRSRQKYSEACRAILGKHTDGLAGRGIDLLAVFALLAGTATTFSVATPLMSEIIKKLLPNGLSTRELTLIILIATCVVYTFAVLKGMDGISFLAKLCTWLFYALLLYIFFGSGVGSFIVKNGMNALGKMVEHFFSMATYTDPLGENHFPENWTIFYWAYWMVWCVASPFFIGSISRGRTIRQTIMGGYIFGIGSTYVSFIVLGNFTLSLEVFHKLPVLQLYQENGSLYLTVVKMLETLPLPGLVFILLLLTMIAFYATSFDSIALVAAQYSYKSLPEGQEPSRKVQGFWAILLILLPLALVFSESSMVNLQSVSIIAAFPIGLVILLISLSFLKDAKAYLLELEERSKGEKREIDKGVRKE</sequence>
<evidence type="ECO:0000256" key="4">
    <source>
        <dbReference type="ARBA" id="ARBA00022475"/>
    </source>
</evidence>
<reference evidence="10 11" key="1">
    <citation type="submission" date="2009-04" db="EMBL/GenBank/DDBJ databases">
        <authorList>
            <person name="Qin X."/>
            <person name="Bachman B."/>
            <person name="Battles P."/>
            <person name="Bell A."/>
            <person name="Bess C."/>
            <person name="Bickham C."/>
            <person name="Chaboub L."/>
            <person name="Chen D."/>
            <person name="Coyle M."/>
            <person name="Deiros D.R."/>
            <person name="Dinh H."/>
            <person name="Forbes L."/>
            <person name="Fowler G."/>
            <person name="Francisco L."/>
            <person name="Fu Q."/>
            <person name="Gubbala S."/>
            <person name="Hale W."/>
            <person name="Han Y."/>
            <person name="Hemphill L."/>
            <person name="Highlander S.K."/>
            <person name="Hirani K."/>
            <person name="Hogues M."/>
            <person name="Jackson L."/>
            <person name="Jakkamsetti A."/>
            <person name="Javaid M."/>
            <person name="Jiang H."/>
            <person name="Korchina V."/>
            <person name="Kovar C."/>
            <person name="Lara F."/>
            <person name="Lee S."/>
            <person name="Mata R."/>
            <person name="Mathew T."/>
            <person name="Moen C."/>
            <person name="Morales K."/>
            <person name="Munidasa M."/>
            <person name="Nazareth L."/>
            <person name="Ngo R."/>
            <person name="Nguyen L."/>
            <person name="Okwuonu G."/>
            <person name="Ongeri F."/>
            <person name="Patil S."/>
            <person name="Petrosino J."/>
            <person name="Pham C."/>
            <person name="Pham P."/>
            <person name="Pu L.-L."/>
            <person name="Puazo M."/>
            <person name="Raj R."/>
            <person name="Reid J."/>
            <person name="Rouhana J."/>
            <person name="Saada N."/>
            <person name="Shang Y."/>
            <person name="Simmons D."/>
            <person name="Thornton R."/>
            <person name="Warren J."/>
            <person name="Weissenberger G."/>
            <person name="Zhang J."/>
            <person name="Zhang L."/>
            <person name="Zhou C."/>
            <person name="Zhu D."/>
            <person name="Muzny D."/>
            <person name="Worley K."/>
            <person name="Gibbs R."/>
        </authorList>
    </citation>
    <scope>NUCLEOTIDE SEQUENCE [LARGE SCALE GENOMIC DNA]</scope>
    <source>
        <strain evidence="10 11">F0268</strain>
    </source>
</reference>
<dbReference type="eggNOG" id="COG1292">
    <property type="taxonomic scope" value="Bacteria"/>
</dbReference>
<evidence type="ECO:0000256" key="1">
    <source>
        <dbReference type="ARBA" id="ARBA00004651"/>
    </source>
</evidence>
<feature type="transmembrane region" description="Helical" evidence="9">
    <location>
        <begin position="517"/>
        <end position="537"/>
    </location>
</feature>
<dbReference type="InParanoid" id="C2L0L5"/>
<comment type="similarity">
    <text evidence="2">Belongs to the BCCT transporter (TC 2.A.15) family.</text>
</comment>
<feature type="transmembrane region" description="Helical" evidence="9">
    <location>
        <begin position="131"/>
        <end position="152"/>
    </location>
</feature>
<organism evidence="10 11">
    <name type="scientific">Oribacterium sinus F0268</name>
    <dbReference type="NCBI Taxonomy" id="585501"/>
    <lineage>
        <taxon>Bacteria</taxon>
        <taxon>Bacillati</taxon>
        <taxon>Bacillota</taxon>
        <taxon>Clostridia</taxon>
        <taxon>Lachnospirales</taxon>
        <taxon>Lachnospiraceae</taxon>
        <taxon>Oribacterium</taxon>
    </lineage>
</organism>
<keyword evidence="3" id="KW-0813">Transport</keyword>
<comment type="subcellular location">
    <subcellularLocation>
        <location evidence="1">Cell membrane</location>
        <topology evidence="1">Multi-pass membrane protein</topology>
    </subcellularLocation>
</comment>
<keyword evidence="6 9" id="KW-1133">Transmembrane helix</keyword>
<dbReference type="PANTHER" id="PTHR30047">
    <property type="entry name" value="HIGH-AFFINITY CHOLINE TRANSPORT PROTEIN-RELATED"/>
    <property type="match status" value="1"/>
</dbReference>
<gene>
    <name evidence="10" type="ORF">HMPREF6123_2284</name>
</gene>
<accession>C2L0L5</accession>
<feature type="transmembrane region" description="Helical" evidence="9">
    <location>
        <begin position="231"/>
        <end position="251"/>
    </location>
</feature>
<evidence type="ECO:0000256" key="3">
    <source>
        <dbReference type="ARBA" id="ARBA00022448"/>
    </source>
</evidence>
<dbReference type="PANTHER" id="PTHR30047:SF7">
    <property type="entry name" value="HIGH-AFFINITY CHOLINE TRANSPORT PROTEIN"/>
    <property type="match status" value="1"/>
</dbReference>
<keyword evidence="11" id="KW-1185">Reference proteome</keyword>
<feature type="transmembrane region" description="Helical" evidence="9">
    <location>
        <begin position="53"/>
        <end position="73"/>
    </location>
</feature>
<evidence type="ECO:0000313" key="10">
    <source>
        <dbReference type="EMBL" id="EEJ50475.1"/>
    </source>
</evidence>
<keyword evidence="7 9" id="KW-0472">Membrane</keyword>
<evidence type="ECO:0000256" key="9">
    <source>
        <dbReference type="SAM" id="Phobius"/>
    </source>
</evidence>
<dbReference type="FunCoup" id="C2L0L5">
    <property type="interactions" value="37"/>
</dbReference>
<dbReference type="EMBL" id="ACKX01000213">
    <property type="protein sequence ID" value="EEJ50475.1"/>
    <property type="molecule type" value="Genomic_DNA"/>
</dbReference>
<comment type="caution">
    <text evidence="10">The sequence shown here is derived from an EMBL/GenBank/DDBJ whole genome shotgun (WGS) entry which is preliminary data.</text>
</comment>
<keyword evidence="4" id="KW-1003">Cell membrane</keyword>
<evidence type="ECO:0000256" key="7">
    <source>
        <dbReference type="ARBA" id="ARBA00023136"/>
    </source>
</evidence>
<dbReference type="GO" id="GO:0005886">
    <property type="term" value="C:plasma membrane"/>
    <property type="evidence" value="ECO:0007669"/>
    <property type="project" value="UniProtKB-SubCell"/>
</dbReference>
<feature type="transmembrane region" description="Helical" evidence="9">
    <location>
        <begin position="271"/>
        <end position="288"/>
    </location>
</feature>
<evidence type="ECO:0000256" key="6">
    <source>
        <dbReference type="ARBA" id="ARBA00022989"/>
    </source>
</evidence>
<dbReference type="AlphaFoldDB" id="C2L0L5"/>
<name>C2L0L5_9FIRM</name>
<dbReference type="RefSeq" id="WP_007157430.1">
    <property type="nucleotide sequence ID" value="NZ_GG668534.1"/>
</dbReference>
<evidence type="ECO:0000256" key="2">
    <source>
        <dbReference type="ARBA" id="ARBA00005658"/>
    </source>
</evidence>
<feature type="transmembrane region" description="Helical" evidence="9">
    <location>
        <begin position="358"/>
        <end position="378"/>
    </location>
</feature>
<dbReference type="GO" id="GO:0022857">
    <property type="term" value="F:transmembrane transporter activity"/>
    <property type="evidence" value="ECO:0007669"/>
    <property type="project" value="InterPro"/>
</dbReference>
<feature type="transmembrane region" description="Helical" evidence="9">
    <location>
        <begin position="300"/>
        <end position="323"/>
    </location>
</feature>
<protein>
    <submittedName>
        <fullName evidence="10">Transporter, betaine/carnitine/choline family</fullName>
    </submittedName>
</protein>
<evidence type="ECO:0000256" key="5">
    <source>
        <dbReference type="ARBA" id="ARBA00022692"/>
    </source>
</evidence>
<dbReference type="Pfam" id="PF02028">
    <property type="entry name" value="BCCT"/>
    <property type="match status" value="1"/>
</dbReference>
<feature type="transmembrane region" description="Helical" evidence="9">
    <location>
        <begin position="492"/>
        <end position="511"/>
    </location>
</feature>
<feature type="transmembrane region" description="Helical" evidence="9">
    <location>
        <begin position="447"/>
        <end position="471"/>
    </location>
</feature>
<keyword evidence="5 9" id="KW-0812">Transmembrane</keyword>
<feature type="transmembrane region" description="Helical" evidence="9">
    <location>
        <begin position="185"/>
        <end position="203"/>
    </location>
</feature>
<evidence type="ECO:0000256" key="8">
    <source>
        <dbReference type="SAM" id="MobiDB-lite"/>
    </source>
</evidence>
<feature type="compositionally biased region" description="Basic and acidic residues" evidence="8">
    <location>
        <begin position="23"/>
        <end position="44"/>
    </location>
</feature>
<dbReference type="STRING" id="585501.HMPREF6123_2284"/>
<feature type="transmembrane region" description="Helical" evidence="9">
    <location>
        <begin position="93"/>
        <end position="119"/>
    </location>
</feature>
<feature type="region of interest" description="Disordered" evidence="8">
    <location>
        <begin position="1"/>
        <end position="44"/>
    </location>
</feature>
<proteinExistence type="inferred from homology"/>
<evidence type="ECO:0000313" key="11">
    <source>
        <dbReference type="Proteomes" id="UP000004121"/>
    </source>
</evidence>